<organism evidence="2 3">
    <name type="scientific">Suillus fuscotomentosus</name>
    <dbReference type="NCBI Taxonomy" id="1912939"/>
    <lineage>
        <taxon>Eukaryota</taxon>
        <taxon>Fungi</taxon>
        <taxon>Dikarya</taxon>
        <taxon>Basidiomycota</taxon>
        <taxon>Agaricomycotina</taxon>
        <taxon>Agaricomycetes</taxon>
        <taxon>Agaricomycetidae</taxon>
        <taxon>Boletales</taxon>
        <taxon>Suillineae</taxon>
        <taxon>Suillaceae</taxon>
        <taxon>Suillus</taxon>
    </lineage>
</organism>
<dbReference type="GeneID" id="64661913"/>
<dbReference type="Proteomes" id="UP001195769">
    <property type="component" value="Unassembled WGS sequence"/>
</dbReference>
<name>A0AAD4HIL1_9AGAM</name>
<sequence length="153" mass="16465">MPPCASQKKTKCKAVDSDGQANSAKKSRAGAQASVVLQEPILAEKPSVRHSGRPRAGKGGRAEQLEKIGALLDAPTWTTQPKGSTSLDLDVPTNLLALKLSHKGRGSCSKASLFLLILDANVEYRQKPPPPYTIFVMHSNRSVRQSPKRGVVR</sequence>
<keyword evidence="3" id="KW-1185">Reference proteome</keyword>
<feature type="compositionally biased region" description="Basic residues" evidence="1">
    <location>
        <begin position="48"/>
        <end position="58"/>
    </location>
</feature>
<evidence type="ECO:0000313" key="2">
    <source>
        <dbReference type="EMBL" id="KAG1896849.1"/>
    </source>
</evidence>
<proteinExistence type="predicted"/>
<evidence type="ECO:0000256" key="1">
    <source>
        <dbReference type="SAM" id="MobiDB-lite"/>
    </source>
</evidence>
<feature type="region of interest" description="Disordered" evidence="1">
    <location>
        <begin position="1"/>
        <end position="62"/>
    </location>
</feature>
<dbReference type="EMBL" id="JABBWK010000051">
    <property type="protein sequence ID" value="KAG1896849.1"/>
    <property type="molecule type" value="Genomic_DNA"/>
</dbReference>
<dbReference type="RefSeq" id="XP_041222425.1">
    <property type="nucleotide sequence ID" value="XM_041367615.1"/>
</dbReference>
<reference evidence="2" key="1">
    <citation type="journal article" date="2020" name="New Phytol.">
        <title>Comparative genomics reveals dynamic genome evolution in host specialist ectomycorrhizal fungi.</title>
        <authorList>
            <person name="Lofgren L.A."/>
            <person name="Nguyen N.H."/>
            <person name="Vilgalys R."/>
            <person name="Ruytinx J."/>
            <person name="Liao H.L."/>
            <person name="Branco S."/>
            <person name="Kuo A."/>
            <person name="LaButti K."/>
            <person name="Lipzen A."/>
            <person name="Andreopoulos W."/>
            <person name="Pangilinan J."/>
            <person name="Riley R."/>
            <person name="Hundley H."/>
            <person name="Na H."/>
            <person name="Barry K."/>
            <person name="Grigoriev I.V."/>
            <person name="Stajich J.E."/>
            <person name="Kennedy P.G."/>
        </authorList>
    </citation>
    <scope>NUCLEOTIDE SEQUENCE</scope>
    <source>
        <strain evidence="2">FC203</strain>
    </source>
</reference>
<protein>
    <submittedName>
        <fullName evidence="2">Uncharacterized protein</fullName>
    </submittedName>
</protein>
<gene>
    <name evidence="2" type="ORF">F5891DRAFT_1192504</name>
</gene>
<accession>A0AAD4HIL1</accession>
<evidence type="ECO:0000313" key="3">
    <source>
        <dbReference type="Proteomes" id="UP001195769"/>
    </source>
</evidence>
<comment type="caution">
    <text evidence="2">The sequence shown here is derived from an EMBL/GenBank/DDBJ whole genome shotgun (WGS) entry which is preliminary data.</text>
</comment>
<dbReference type="AlphaFoldDB" id="A0AAD4HIL1"/>